<dbReference type="GO" id="GO:0016020">
    <property type="term" value="C:membrane"/>
    <property type="evidence" value="ECO:0007669"/>
    <property type="project" value="InterPro"/>
</dbReference>
<dbReference type="Pfam" id="PF05345">
    <property type="entry name" value="He_PIG"/>
    <property type="match status" value="1"/>
</dbReference>
<keyword evidence="1" id="KW-0732">Signal</keyword>
<comment type="caution">
    <text evidence="2">The sequence shown here is derived from an EMBL/GenBank/DDBJ whole genome shotgun (WGS) entry which is preliminary data.</text>
</comment>
<dbReference type="GO" id="GO:0005509">
    <property type="term" value="F:calcium ion binding"/>
    <property type="evidence" value="ECO:0007669"/>
    <property type="project" value="InterPro"/>
</dbReference>
<dbReference type="Proteomes" id="UP000297693">
    <property type="component" value="Unassembled WGS sequence"/>
</dbReference>
<dbReference type="InterPro" id="IPR013783">
    <property type="entry name" value="Ig-like_fold"/>
</dbReference>
<dbReference type="PROSITE" id="PS51257">
    <property type="entry name" value="PROKAR_LIPOPROTEIN"/>
    <property type="match status" value="1"/>
</dbReference>
<dbReference type="SUPFAM" id="SSF49313">
    <property type="entry name" value="Cadherin-like"/>
    <property type="match status" value="1"/>
</dbReference>
<protein>
    <submittedName>
        <fullName evidence="2">Uncharacterized protein</fullName>
    </submittedName>
</protein>
<proteinExistence type="predicted"/>
<name>A0A4R9JVL3_9LEPT</name>
<gene>
    <name evidence="2" type="ORF">EHQ58_15515</name>
</gene>
<organism evidence="2 3">
    <name type="scientific">Leptospira ognonensis</name>
    <dbReference type="NCBI Taxonomy" id="2484945"/>
    <lineage>
        <taxon>Bacteria</taxon>
        <taxon>Pseudomonadati</taxon>
        <taxon>Spirochaetota</taxon>
        <taxon>Spirochaetia</taxon>
        <taxon>Leptospirales</taxon>
        <taxon>Leptospiraceae</taxon>
        <taxon>Leptospira</taxon>
    </lineage>
</organism>
<dbReference type="AlphaFoldDB" id="A0A4R9JVL3"/>
<dbReference type="OrthoDB" id="904719at2"/>
<dbReference type="EMBL" id="RQGD01000042">
    <property type="protein sequence ID" value="TGL56993.1"/>
    <property type="molecule type" value="Genomic_DNA"/>
</dbReference>
<feature type="chain" id="PRO_5020702865" evidence="1">
    <location>
        <begin position="21"/>
        <end position="199"/>
    </location>
</feature>
<evidence type="ECO:0000313" key="3">
    <source>
        <dbReference type="Proteomes" id="UP000297693"/>
    </source>
</evidence>
<sequence>MKIKPIFFILLCICSFFACEQTGLTPKKDDSLDKFGLLWAVAPKASTAPSTISYTTSSTGAKASGTTIALQTGVSASFSPTITLPNGMTATYAAASLPSGVSINATTGVISGTPTTASAASNYTLTVTFTAGPGFFVNGTNPYSTSIKILVGTSTDISNVTCSFFGVSNGCGGSAGYSCTASSSCSSSSTCSNLTACLF</sequence>
<evidence type="ECO:0000256" key="1">
    <source>
        <dbReference type="SAM" id="SignalP"/>
    </source>
</evidence>
<accession>A0A4R9JVL3</accession>
<reference evidence="2" key="1">
    <citation type="journal article" date="2019" name="PLoS Negl. Trop. Dis.">
        <title>Revisiting the worldwide diversity of Leptospira species in the environment.</title>
        <authorList>
            <person name="Vincent A.T."/>
            <person name="Schiettekatte O."/>
            <person name="Bourhy P."/>
            <person name="Veyrier F.J."/>
            <person name="Picardeau M."/>
        </authorList>
    </citation>
    <scope>NUCLEOTIDE SEQUENCE [LARGE SCALE GENOMIC DNA]</scope>
    <source>
        <strain evidence="2">201702476</strain>
    </source>
</reference>
<feature type="signal peptide" evidence="1">
    <location>
        <begin position="1"/>
        <end position="20"/>
    </location>
</feature>
<evidence type="ECO:0000313" key="2">
    <source>
        <dbReference type="EMBL" id="TGL56993.1"/>
    </source>
</evidence>
<dbReference type="InterPro" id="IPR015919">
    <property type="entry name" value="Cadherin-like_sf"/>
</dbReference>
<keyword evidence="3" id="KW-1185">Reference proteome</keyword>
<dbReference type="Gene3D" id="2.60.40.10">
    <property type="entry name" value="Immunoglobulins"/>
    <property type="match status" value="1"/>
</dbReference>
<dbReference type="RefSeq" id="WP_135624829.1">
    <property type="nucleotide sequence ID" value="NZ_RQGD01000042.1"/>
</dbReference>